<evidence type="ECO:0000313" key="2">
    <source>
        <dbReference type="Proteomes" id="UP000008718"/>
    </source>
</evidence>
<dbReference type="EMBL" id="CP002345">
    <property type="protein sequence ID" value="ADQ79630.1"/>
    <property type="molecule type" value="Genomic_DNA"/>
</dbReference>
<organism evidence="1 2">
    <name type="scientific">Paludibacter propionicigenes (strain DSM 17365 / JCM 13257 / WB4)</name>
    <dbReference type="NCBI Taxonomy" id="694427"/>
    <lineage>
        <taxon>Bacteria</taxon>
        <taxon>Pseudomonadati</taxon>
        <taxon>Bacteroidota</taxon>
        <taxon>Bacteroidia</taxon>
        <taxon>Bacteroidales</taxon>
        <taxon>Paludibacteraceae</taxon>
        <taxon>Paludibacter</taxon>
    </lineage>
</organism>
<dbReference type="Proteomes" id="UP000008718">
    <property type="component" value="Chromosome"/>
</dbReference>
<protein>
    <submittedName>
        <fullName evidence="1">Uncharacterized protein</fullName>
    </submittedName>
</protein>
<accession>E4T4I6</accession>
<reference key="1">
    <citation type="submission" date="2010-11" db="EMBL/GenBank/DDBJ databases">
        <title>The complete genome of Paludibacter propionicigenes DSM 17365.</title>
        <authorList>
            <consortium name="US DOE Joint Genome Institute (JGI-PGF)"/>
            <person name="Lucas S."/>
            <person name="Copeland A."/>
            <person name="Lapidus A."/>
            <person name="Bruce D."/>
            <person name="Goodwin L."/>
            <person name="Pitluck S."/>
            <person name="Kyrpides N."/>
            <person name="Mavromatis K."/>
            <person name="Ivanova N."/>
            <person name="Munk A.C."/>
            <person name="Brettin T."/>
            <person name="Detter J.C."/>
            <person name="Han C."/>
            <person name="Tapia R."/>
            <person name="Land M."/>
            <person name="Hauser L."/>
            <person name="Markowitz V."/>
            <person name="Cheng J.-F."/>
            <person name="Hugenholtz P."/>
            <person name="Woyke T."/>
            <person name="Wu D."/>
            <person name="Gronow S."/>
            <person name="Wellnitz S."/>
            <person name="Brambilla E."/>
            <person name="Klenk H.-P."/>
            <person name="Eisen J.A."/>
        </authorList>
    </citation>
    <scope>NUCLEOTIDE SEQUENCE</scope>
    <source>
        <strain>WB4</strain>
    </source>
</reference>
<dbReference type="HOGENOM" id="CLU_1667681_0_0_10"/>
<dbReference type="AlphaFoldDB" id="E4T4I6"/>
<proteinExistence type="predicted"/>
<keyword evidence="2" id="KW-1185">Reference proteome</keyword>
<gene>
    <name evidence="1" type="ordered locus">Palpr_1484</name>
</gene>
<dbReference type="KEGG" id="ppn:Palpr_1484"/>
<name>E4T4I6_PALPW</name>
<reference evidence="1 2" key="2">
    <citation type="journal article" date="2011" name="Stand. Genomic Sci.">
        <title>Complete genome sequence of Paludibacter propionicigenes type strain (WB4).</title>
        <authorList>
            <person name="Gronow S."/>
            <person name="Munk C."/>
            <person name="Lapidus A."/>
            <person name="Nolan M."/>
            <person name="Lucas S."/>
            <person name="Hammon N."/>
            <person name="Deshpande S."/>
            <person name="Cheng J.F."/>
            <person name="Tapia R."/>
            <person name="Han C."/>
            <person name="Goodwin L."/>
            <person name="Pitluck S."/>
            <person name="Liolios K."/>
            <person name="Ivanova N."/>
            <person name="Mavromatis K."/>
            <person name="Mikhailova N."/>
            <person name="Pati A."/>
            <person name="Chen A."/>
            <person name="Palaniappan K."/>
            <person name="Land M."/>
            <person name="Hauser L."/>
            <person name="Chang Y.J."/>
            <person name="Jeffries C.D."/>
            <person name="Brambilla E."/>
            <person name="Rohde M."/>
            <person name="Goker M."/>
            <person name="Detter J.C."/>
            <person name="Woyke T."/>
            <person name="Bristow J."/>
            <person name="Eisen J.A."/>
            <person name="Markowitz V."/>
            <person name="Hugenholtz P."/>
            <person name="Kyrpides N.C."/>
            <person name="Klenk H.P."/>
        </authorList>
    </citation>
    <scope>NUCLEOTIDE SEQUENCE [LARGE SCALE GENOMIC DNA]</scope>
    <source>
        <strain evidence="2">DSM 17365 / JCM 13257 / WB4</strain>
    </source>
</reference>
<sequence>MIRGQTRSARVLSIIIFSYKPSSVFSNSFKRAYKLQHPTISPSKGEYPKGGGVSLLLIKPRRCARPLMIRGQMRSAVLFTKQNFSGYLIPHIPLILKTPHPTISPSKGEYPEGEDVTEIYIQILLFQYLMDLHLSFLLLHVDEFRNPNINSIVGNVLL</sequence>
<evidence type="ECO:0000313" key="1">
    <source>
        <dbReference type="EMBL" id="ADQ79630.1"/>
    </source>
</evidence>